<dbReference type="Proteomes" id="UP001550603">
    <property type="component" value="Unassembled WGS sequence"/>
</dbReference>
<keyword evidence="4" id="KW-1185">Reference proteome</keyword>
<protein>
    <submittedName>
        <fullName evidence="3">Excalibur calcium-binding domain-containing protein</fullName>
    </submittedName>
</protein>
<feature type="compositionally biased region" description="Basic and acidic residues" evidence="1">
    <location>
        <begin position="119"/>
        <end position="134"/>
    </location>
</feature>
<gene>
    <name evidence="3" type="ORF">ABZ568_34735</name>
</gene>
<sequence length="134" mass="13681">MGLLARIAAVIVGVLIAFVALGAGLDACSPSEDGPRQPVPTTTTPGTSTPPTGAPETPPATDTDVPQPPAETVTETVTDTEGTTAEPETSSPAPDEYYDNCDEARAAGAAPLFVGEPGYRPELDRNRDGVACEE</sequence>
<proteinExistence type="predicted"/>
<comment type="caution">
    <text evidence="3">The sequence shown here is derived from an EMBL/GenBank/DDBJ whole genome shotgun (WGS) entry which is preliminary data.</text>
</comment>
<dbReference type="Pfam" id="PF05901">
    <property type="entry name" value="Excalibur"/>
    <property type="match status" value="1"/>
</dbReference>
<feature type="region of interest" description="Disordered" evidence="1">
    <location>
        <begin position="112"/>
        <end position="134"/>
    </location>
</feature>
<feature type="compositionally biased region" description="Low complexity" evidence="1">
    <location>
        <begin position="39"/>
        <end position="51"/>
    </location>
</feature>
<dbReference type="EMBL" id="JBEYBN010000074">
    <property type="protein sequence ID" value="MEU2271492.1"/>
    <property type="molecule type" value="Genomic_DNA"/>
</dbReference>
<dbReference type="InterPro" id="IPR008613">
    <property type="entry name" value="Excalibur_Ca-bd_domain"/>
</dbReference>
<feature type="compositionally biased region" description="Low complexity" evidence="1">
    <location>
        <begin position="59"/>
        <end position="87"/>
    </location>
</feature>
<dbReference type="SMART" id="SM00894">
    <property type="entry name" value="Excalibur"/>
    <property type="match status" value="1"/>
</dbReference>
<dbReference type="RefSeq" id="WP_359793267.1">
    <property type="nucleotide sequence ID" value="NZ_JBEYBN010000074.1"/>
</dbReference>
<evidence type="ECO:0000256" key="1">
    <source>
        <dbReference type="SAM" id="MobiDB-lite"/>
    </source>
</evidence>
<feature type="domain" description="Excalibur calcium-binding" evidence="2">
    <location>
        <begin position="97"/>
        <end position="133"/>
    </location>
</feature>
<name>A0ABV2Y632_9ACTN</name>
<feature type="region of interest" description="Disordered" evidence="1">
    <location>
        <begin position="25"/>
        <end position="99"/>
    </location>
</feature>
<organism evidence="3 4">
    <name type="scientific">Streptomyces olindensis</name>
    <dbReference type="NCBI Taxonomy" id="358823"/>
    <lineage>
        <taxon>Bacteria</taxon>
        <taxon>Bacillati</taxon>
        <taxon>Actinomycetota</taxon>
        <taxon>Actinomycetes</taxon>
        <taxon>Kitasatosporales</taxon>
        <taxon>Streptomycetaceae</taxon>
        <taxon>Streptomyces</taxon>
    </lineage>
</organism>
<accession>A0ABV2Y632</accession>
<evidence type="ECO:0000259" key="2">
    <source>
        <dbReference type="SMART" id="SM00894"/>
    </source>
</evidence>
<reference evidence="3 4" key="1">
    <citation type="submission" date="2024-06" db="EMBL/GenBank/DDBJ databases">
        <title>The Natural Products Discovery Center: Release of the First 8490 Sequenced Strains for Exploring Actinobacteria Biosynthetic Diversity.</title>
        <authorList>
            <person name="Kalkreuter E."/>
            <person name="Kautsar S.A."/>
            <person name="Yang D."/>
            <person name="Bader C.D."/>
            <person name="Teijaro C.N."/>
            <person name="Fluegel L."/>
            <person name="Davis C.M."/>
            <person name="Simpson J.R."/>
            <person name="Lauterbach L."/>
            <person name="Steele A.D."/>
            <person name="Gui C."/>
            <person name="Meng S."/>
            <person name="Li G."/>
            <person name="Viehrig K."/>
            <person name="Ye F."/>
            <person name="Su P."/>
            <person name="Kiefer A.F."/>
            <person name="Nichols A."/>
            <person name="Cepeda A.J."/>
            <person name="Yan W."/>
            <person name="Fan B."/>
            <person name="Jiang Y."/>
            <person name="Adhikari A."/>
            <person name="Zheng C.-J."/>
            <person name="Schuster L."/>
            <person name="Cowan T.M."/>
            <person name="Smanski M.J."/>
            <person name="Chevrette M.G."/>
            <person name="De Carvalho L.P.S."/>
            <person name="Shen B."/>
        </authorList>
    </citation>
    <scope>NUCLEOTIDE SEQUENCE [LARGE SCALE GENOMIC DNA]</scope>
    <source>
        <strain evidence="3 4">NPDC019583</strain>
    </source>
</reference>
<evidence type="ECO:0000313" key="4">
    <source>
        <dbReference type="Proteomes" id="UP001550603"/>
    </source>
</evidence>
<evidence type="ECO:0000313" key="3">
    <source>
        <dbReference type="EMBL" id="MEU2271492.1"/>
    </source>
</evidence>